<evidence type="ECO:0000256" key="5">
    <source>
        <dbReference type="ARBA" id="ARBA00023136"/>
    </source>
</evidence>
<dbReference type="Gene3D" id="2.60.40.10">
    <property type="entry name" value="Immunoglobulins"/>
    <property type="match status" value="2"/>
</dbReference>
<evidence type="ECO:0000256" key="1">
    <source>
        <dbReference type="ARBA" id="ARBA00004236"/>
    </source>
</evidence>
<keyword evidence="2" id="KW-1003">Cell membrane</keyword>
<sequence>MYSSVHSAHCDHVYCHCCAFFQVCFHLCFFFFSFNTLAPVVTIELGEPVTLTCAFTDNFQSTTWIHWYKQNAGDTLKLIVSQQNLINPTYGPEFSTSRFDVRNTNKMSNLTILKTVQQDEGMYHCIQTDMYGSTLNSERTMSYTVVQQPAVFHPHHPDDLVTLQCFVLSDSKNTTCSEEPRVFWFKTGSNKAYPDMIYTDGKKAGNCDKRFDSQEKCIYNFSKSFSSSDAGMYYCAVATCGQIVFGNGTSLRYVITLLLLPNLWFEMLKSGTLKGTFEMKIHFSKQIEDGAGLNYAALHFSEGRASRGKQKRELMTEIVYSQVKGSG</sequence>
<dbReference type="Proteomes" id="UP000002852">
    <property type="component" value="Unassembled WGS sequence"/>
</dbReference>
<reference evidence="9" key="3">
    <citation type="submission" date="2025-08" db="UniProtKB">
        <authorList>
            <consortium name="Ensembl"/>
        </authorList>
    </citation>
    <scope>IDENTIFICATION</scope>
    <source>
        <strain evidence="9">JP 163 A</strain>
    </source>
</reference>
<organism evidence="9 10">
    <name type="scientific">Xiphophorus maculatus</name>
    <name type="common">Southern platyfish</name>
    <name type="synonym">Platypoecilus maculatus</name>
    <dbReference type="NCBI Taxonomy" id="8083"/>
    <lineage>
        <taxon>Eukaryota</taxon>
        <taxon>Metazoa</taxon>
        <taxon>Chordata</taxon>
        <taxon>Craniata</taxon>
        <taxon>Vertebrata</taxon>
        <taxon>Euteleostomi</taxon>
        <taxon>Actinopterygii</taxon>
        <taxon>Neopterygii</taxon>
        <taxon>Teleostei</taxon>
        <taxon>Neoteleostei</taxon>
        <taxon>Acanthomorphata</taxon>
        <taxon>Ovalentaria</taxon>
        <taxon>Atherinomorphae</taxon>
        <taxon>Cyprinodontiformes</taxon>
        <taxon>Poeciliidae</taxon>
        <taxon>Poeciliinae</taxon>
        <taxon>Xiphophorus</taxon>
    </lineage>
</organism>
<dbReference type="Ensembl" id="ENSXMAT00000022642.1">
    <property type="protein sequence ID" value="ENSXMAP00000031291.1"/>
    <property type="gene ID" value="ENSXMAG00000023983.1"/>
</dbReference>
<dbReference type="PANTHER" id="PTHR19433:SF133">
    <property type="entry name" value="IMMUNE-TYPE RECEPTOR 5 PRECURSOR-RELATED"/>
    <property type="match status" value="1"/>
</dbReference>
<keyword evidence="3" id="KW-0732">Signal</keyword>
<dbReference type="InParanoid" id="A0A3B5QKG4"/>
<accession>A0A3B5QKG4</accession>
<dbReference type="GeneTree" id="ENSGT01030000234530"/>
<keyword evidence="10" id="KW-1185">Reference proteome</keyword>
<reference evidence="10" key="2">
    <citation type="journal article" date="2013" name="Nat. Genet.">
        <title>The genome of the platyfish, Xiphophorus maculatus, provides insights into evolutionary adaptation and several complex traits.</title>
        <authorList>
            <person name="Schartl M."/>
            <person name="Walter R.B."/>
            <person name="Shen Y."/>
            <person name="Garcia T."/>
            <person name="Catchen J."/>
            <person name="Amores A."/>
            <person name="Braasch I."/>
            <person name="Chalopin D."/>
            <person name="Volff J.N."/>
            <person name="Lesch K.P."/>
            <person name="Bisazza A."/>
            <person name="Minx P."/>
            <person name="Hillier L."/>
            <person name="Wilson R.K."/>
            <person name="Fuerstenberg S."/>
            <person name="Boore J."/>
            <person name="Searle S."/>
            <person name="Postlethwait J.H."/>
            <person name="Warren W.C."/>
        </authorList>
    </citation>
    <scope>NUCLEOTIDE SEQUENCE [LARGE SCALE GENOMIC DNA]</scope>
    <source>
        <strain evidence="10">JP 163 A</strain>
    </source>
</reference>
<evidence type="ECO:0000259" key="8">
    <source>
        <dbReference type="PROSITE" id="PS50835"/>
    </source>
</evidence>
<evidence type="ECO:0000256" key="3">
    <source>
        <dbReference type="ARBA" id="ARBA00022729"/>
    </source>
</evidence>
<feature type="domain" description="Ig-like" evidence="8">
    <location>
        <begin position="46"/>
        <end position="142"/>
    </location>
</feature>
<dbReference type="STRING" id="8083.ENSXMAP00000031291"/>
<comment type="subcellular location">
    <subcellularLocation>
        <location evidence="1">Cell membrane</location>
    </subcellularLocation>
</comment>
<dbReference type="InterPro" id="IPR052051">
    <property type="entry name" value="TCR_complex_component"/>
</dbReference>
<dbReference type="OMA" id="CAFTDNF"/>
<dbReference type="SMART" id="SM00406">
    <property type="entry name" value="IGv"/>
    <property type="match status" value="1"/>
</dbReference>
<dbReference type="InterPro" id="IPR036179">
    <property type="entry name" value="Ig-like_dom_sf"/>
</dbReference>
<reference evidence="10" key="1">
    <citation type="submission" date="2012-01" db="EMBL/GenBank/DDBJ databases">
        <authorList>
            <person name="Walter R."/>
            <person name="Schartl M."/>
            <person name="Warren W."/>
        </authorList>
    </citation>
    <scope>NUCLEOTIDE SEQUENCE [LARGE SCALE GENOMIC DNA]</scope>
    <source>
        <strain evidence="10">JP 163 A</strain>
    </source>
</reference>
<evidence type="ECO:0000256" key="7">
    <source>
        <dbReference type="ARBA" id="ARBA00023180"/>
    </source>
</evidence>
<keyword evidence="6" id="KW-1015">Disulfide bond</keyword>
<evidence type="ECO:0000313" key="10">
    <source>
        <dbReference type="Proteomes" id="UP000002852"/>
    </source>
</evidence>
<evidence type="ECO:0000256" key="4">
    <source>
        <dbReference type="ARBA" id="ARBA00022859"/>
    </source>
</evidence>
<dbReference type="GO" id="GO:0005886">
    <property type="term" value="C:plasma membrane"/>
    <property type="evidence" value="ECO:0007669"/>
    <property type="project" value="UniProtKB-SubCell"/>
</dbReference>
<protein>
    <recommendedName>
        <fullName evidence="8">Ig-like domain-containing protein</fullName>
    </recommendedName>
</protein>
<keyword evidence="7" id="KW-0325">Glycoprotein</keyword>
<dbReference type="CDD" id="cd00099">
    <property type="entry name" value="IgV"/>
    <property type="match status" value="1"/>
</dbReference>
<dbReference type="SUPFAM" id="SSF48726">
    <property type="entry name" value="Immunoglobulin"/>
    <property type="match status" value="2"/>
</dbReference>
<evidence type="ECO:0000313" key="9">
    <source>
        <dbReference type="Ensembl" id="ENSXMAP00000031291.1"/>
    </source>
</evidence>
<evidence type="ECO:0000256" key="2">
    <source>
        <dbReference type="ARBA" id="ARBA00022475"/>
    </source>
</evidence>
<keyword evidence="5" id="KW-0472">Membrane</keyword>
<proteinExistence type="predicted"/>
<reference evidence="9" key="4">
    <citation type="submission" date="2025-09" db="UniProtKB">
        <authorList>
            <consortium name="Ensembl"/>
        </authorList>
    </citation>
    <scope>IDENTIFICATION</scope>
    <source>
        <strain evidence="9">JP 163 A</strain>
    </source>
</reference>
<dbReference type="InterPro" id="IPR013106">
    <property type="entry name" value="Ig_V-set"/>
</dbReference>
<dbReference type="GO" id="GO:0009617">
    <property type="term" value="P:response to bacterium"/>
    <property type="evidence" value="ECO:0007669"/>
    <property type="project" value="TreeGrafter"/>
</dbReference>
<dbReference type="PANTHER" id="PTHR19433">
    <property type="entry name" value="T-CELL RECEPTOR ALPHA CHAIN V REGION-RELATED"/>
    <property type="match status" value="1"/>
</dbReference>
<dbReference type="InterPro" id="IPR003599">
    <property type="entry name" value="Ig_sub"/>
</dbReference>
<dbReference type="GO" id="GO:0002376">
    <property type="term" value="P:immune system process"/>
    <property type="evidence" value="ECO:0007669"/>
    <property type="project" value="UniProtKB-KW"/>
</dbReference>
<feature type="domain" description="Ig-like" evidence="8">
    <location>
        <begin position="161"/>
        <end position="256"/>
    </location>
</feature>
<dbReference type="InterPro" id="IPR007110">
    <property type="entry name" value="Ig-like_dom"/>
</dbReference>
<dbReference type="SMART" id="SM00409">
    <property type="entry name" value="IG"/>
    <property type="match status" value="2"/>
</dbReference>
<dbReference type="PROSITE" id="PS50835">
    <property type="entry name" value="IG_LIKE"/>
    <property type="match status" value="2"/>
</dbReference>
<dbReference type="AlphaFoldDB" id="A0A3B5QKG4"/>
<evidence type="ECO:0000256" key="6">
    <source>
        <dbReference type="ARBA" id="ARBA00023157"/>
    </source>
</evidence>
<name>A0A3B5QKG4_XIPMA</name>
<keyword evidence="4" id="KW-0391">Immunity</keyword>
<dbReference type="InterPro" id="IPR013783">
    <property type="entry name" value="Ig-like_fold"/>
</dbReference>
<dbReference type="Pfam" id="PF07686">
    <property type="entry name" value="V-set"/>
    <property type="match status" value="1"/>
</dbReference>